<sequence length="2474" mass="275747">MFPIRFLFFALAAALVSASPESAKCARVYPTAIPSPYPTSPHANEFSYRGYNESTNGDINERQAIHDAFADLPPMLAAAIASLRDLNDDTYNRYFPMFLGEANSSLYDTPLYGRSYVEGVFGMLIDADSEPLALKPLTAKFKNEQDVGCCCGNGAAACFLLGANSFNVCPALFEETARASAVNCTELGDQTSWHMDSITSTLLHEFMLSDEVGGKAPSSAGRIIDVAYHPDNCARLAAGPEGQKAFINADSYSDFASSVVAHLIFQRVRMRTLPFADGVGVDKRRDDLNFILPLASHGNNHNFDMVSAPHSSEARLASVLLSLPAGYLNRYTPTTDAVLRQHLFHSLAAYNSAYLPLFFPSGPPPPSSSEPWSLRDAQGAQDGAEYMPSARGAACGHIFKSGESTYSCKTCAADETCVLCSRCFEGSEHEGHMVYVSVSPGNSGCCDCGDAEAWKREVRCSIHSAASEQGHGKEREHVGQGTGNEVPEEVRRAVRMTIARCLDFMCDVFSCAPEQLRLQKTEESVREDERRARLSPAMYGGSDVTLGEPEFSVLLWNDEKHTVRDVQYQVAKACRTTKTIGMQRAYEVNDTGRAVVHSSTDVADLVHMAKVLEQIKITVTVRSARDTFREQMCETIVDWLGDIAGCSVGSDGQLLRNIICEEFLQPWRMGSEASNMDIGQQGIDDHEIDETRKLKSQYRNFLHGMPAGTGVTRFQVEQDEDEDGEDYEDDDEEDEDEDDDMDIDTMEAEIDDIRRAADAAIEADEAALQAGTAGMDIDLSGDDEVTGAREATMAGYPPPPPPPPGPDTATPRGQRRGAFRLIMTPTESEEGDLEATSVEVEPAESVKAPYGKMPKTPAQTRKSKPKRPQPTSRHWLVTPDAFQGPRPAEPSEDLWQRVRLDWLILYDLRLWKTLRVKLRHMYITNVATIPHFKRILGLRFAGLYTPLAELYLVADREPDHSVINLSVQMLTTPSITEEVVERGNFLTNLMAILYTFLTTRQVGYPMDVGPRAVLAFDAGSVTNRRMFHFFVDMRWLFQSEFIQSKMRAEPQYLLQILDLVKLHQGLCPNVRAMGEHVEYESDAWISASLIIKEVDRLCKAVASSFKASTFEAASQLQRAIRTVGQMTMINSFGYERKRFTAHEMRDDMAWHDTGPYDESGQVYSVPKFVVQAEYMSFHHPLHYLLSWLLEHAKSMDRDEVRNLLHFTSSDLKDPWTHARTAPAPTTLTSDELLCSIFDHPLRVCAWLAQMKAGMWVRNGITLRHQAHTYRSVSHRDIGYQRDLFMIQAGLALCGSEHEKPGERFLAQIIDRYQMGKWIKGDYSAIEGIEETQQIDVLEDMYHLLIIALSERGNLLGNATDEVSDEIIQHDVAHALCFKPLSYSDLNTRVTEKIADSEPFQRVLECMTTYRAPEGLSDTGTFELRAEYAELVDPYFAHYSRNHREEAEMLARKVVAKKSGKSVEDVVFEPRLLDLSGTLFEALPAVTRTPLFATTIAAALQYALTPRPEATKVPATRVETFLHMVLHLVVIAVLEDERIEEEGFVELAVSKEHKVAPGQWRTIVSLLVGLSEMAEYGSCMPSIKHILRKMQVRRPEKLMAAIGPAAASFALLDRNDTGSPASFSAEDKEKRKQEAAARQARVMAKMKEQQNSFLQNQGLSGFDSDEFEDIEDDMSLTSETPNLEEKRKTRSFPTGTCILCQEETDDQRLYGTFAFMGESNILRSTPTNDPDFVQEVLDLPSSLDRSAEHLRPYGVAGKNKQLVQKTSSSGETQTFERQGLSKGFPHAQHSTKGPVSTTCGHMMHFSCFENFIAATQKRQAQQIARSHPETIALKEFICPLCKALGNTFLPIVWTERECAAEHELHAAPAFGDWLATDVSKHGPDLVLLEDIAHDTPEYHQYAAGSMQRAAAYIRASFSPSLATCLSVTGPAQTGQASVRPDTRSSFRRSLSLGSLFRTNSRNSAPPMDQDAPIAAGDGARQVELSKAYLRLLETISANGLGGIEELPAGSASPVLALSRALGYSISAVEIQHRGTNSDALATSLLKDLSEQTVMHLRILSETTESYAAFHTVWRSTKGTEAMAHRQTIMEAQLFGDEPQPGMSWARATAKIPALFEEDNFLFLADWLAIVDPSVAEATSMLQLLYWAEVVKVVTMYQQVVLQPDFPNSQNGVQPSDAFARAVYAISVTGASASPLRLPYHTVQLQQLRILVEKYTLAFLRKSIILMHVRYGLDFDCPYNIDPMTSELDRLTRLLHIPTLEDAFTLYTSDTTSSTVLQRLTHRWISEADRIRPTTSHPFPIKLLHPSIFELVGLPKNYDVLTELAIRRKCPTTGKEISDPAVCLFCAEIFCSQATCCESPLPPSSTAQTTDFLPSQSRGGCWQHMQKCGGRLGIFINIRKCMVLFLHEPMHGSFAHAPYLDRHGEPDPTLRRHHQLFLNQRRYERLMRDVWLGHGVQSFISRRLEADINPGGWETL</sequence>
<dbReference type="InterPro" id="IPR014719">
    <property type="entry name" value="Ribosomal_bL12_C/ClpS-like"/>
</dbReference>
<comment type="catalytic activity">
    <reaction evidence="1 10">
        <text>S-ubiquitinyl-[E2 ubiquitin-conjugating enzyme]-L-cysteine + [acceptor protein]-L-lysine = [E2 ubiquitin-conjugating enzyme]-L-cysteine + N(6)-ubiquitinyl-[acceptor protein]-L-lysine.</text>
        <dbReference type="EC" id="2.3.2.27"/>
    </reaction>
</comment>
<organism evidence="14 15">
    <name type="scientific">Cryoendolithus antarcticus</name>
    <dbReference type="NCBI Taxonomy" id="1507870"/>
    <lineage>
        <taxon>Eukaryota</taxon>
        <taxon>Fungi</taxon>
        <taxon>Dikarya</taxon>
        <taxon>Ascomycota</taxon>
        <taxon>Pezizomycotina</taxon>
        <taxon>Dothideomycetes</taxon>
        <taxon>Dothideomycetidae</taxon>
        <taxon>Cladosporiales</taxon>
        <taxon>Cladosporiaceae</taxon>
        <taxon>Cryoendolithus</taxon>
    </lineage>
</organism>
<feature type="zinc finger region" description="UBR-type" evidence="9">
    <location>
        <begin position="393"/>
        <end position="465"/>
    </location>
</feature>
<feature type="compositionally biased region" description="Acidic residues" evidence="11">
    <location>
        <begin position="717"/>
        <end position="742"/>
    </location>
</feature>
<evidence type="ECO:0000313" key="15">
    <source>
        <dbReference type="Proteomes" id="UP000192596"/>
    </source>
</evidence>
<dbReference type="CDD" id="cd16482">
    <property type="entry name" value="RING-H2_UBR1-like"/>
    <property type="match status" value="1"/>
</dbReference>
<evidence type="ECO:0000256" key="12">
    <source>
        <dbReference type="SAM" id="SignalP"/>
    </source>
</evidence>
<keyword evidence="5 10" id="KW-0863">Zinc-finger</keyword>
<evidence type="ECO:0000256" key="3">
    <source>
        <dbReference type="ARBA" id="ARBA00022679"/>
    </source>
</evidence>
<dbReference type="Pfam" id="PF02207">
    <property type="entry name" value="zf-UBR"/>
    <property type="match status" value="1"/>
</dbReference>
<feature type="compositionally biased region" description="Pro residues" evidence="11">
    <location>
        <begin position="796"/>
        <end position="806"/>
    </location>
</feature>
<dbReference type="InterPro" id="IPR055194">
    <property type="entry name" value="UBR1-like_WH"/>
</dbReference>
<dbReference type="PANTHER" id="PTHR21497:SF24">
    <property type="entry name" value="E3 UBIQUITIN-PROTEIN LIGASE UBR1"/>
    <property type="match status" value="1"/>
</dbReference>
<gene>
    <name evidence="14" type="ORF">B0A48_17861</name>
</gene>
<dbReference type="SUPFAM" id="SSF46785">
    <property type="entry name" value="Winged helix' DNA-binding domain"/>
    <property type="match status" value="1"/>
</dbReference>
<dbReference type="InterPro" id="IPR044046">
    <property type="entry name" value="E3_ligase_UBR-like_C"/>
</dbReference>
<keyword evidence="3 10" id="KW-0808">Transferase</keyword>
<keyword evidence="15" id="KW-1185">Reference proteome</keyword>
<evidence type="ECO:0000256" key="7">
    <source>
        <dbReference type="ARBA" id="ARBA00022833"/>
    </source>
</evidence>
<keyword evidence="6 10" id="KW-0833">Ubl conjugation pathway</keyword>
<evidence type="ECO:0000256" key="11">
    <source>
        <dbReference type="SAM" id="MobiDB-lite"/>
    </source>
</evidence>
<proteinExistence type="inferred from homology"/>
<feature type="signal peptide" evidence="12">
    <location>
        <begin position="1"/>
        <end position="18"/>
    </location>
</feature>
<evidence type="ECO:0000256" key="10">
    <source>
        <dbReference type="RuleBase" id="RU366018"/>
    </source>
</evidence>
<dbReference type="SUPFAM" id="SSF55486">
    <property type="entry name" value="Metalloproteases ('zincins'), catalytic domain"/>
    <property type="match status" value="1"/>
</dbReference>
<name>A0A1V8SB30_9PEZI</name>
<protein>
    <recommendedName>
        <fullName evidence="10">E3 ubiquitin-protein ligase</fullName>
        <ecNumber evidence="10">2.3.2.27</ecNumber>
    </recommendedName>
</protein>
<dbReference type="CDD" id="cd19672">
    <property type="entry name" value="UBR-box_UBR1_like"/>
    <property type="match status" value="1"/>
</dbReference>
<dbReference type="InterPro" id="IPR003769">
    <property type="entry name" value="ClpS_core"/>
</dbReference>
<evidence type="ECO:0000313" key="14">
    <source>
        <dbReference type="EMBL" id="OQN96061.1"/>
    </source>
</evidence>
<dbReference type="InterPro" id="IPR024079">
    <property type="entry name" value="MetalloPept_cat_dom_sf"/>
</dbReference>
<evidence type="ECO:0000256" key="2">
    <source>
        <dbReference type="ARBA" id="ARBA00004906"/>
    </source>
</evidence>
<accession>A0A1V8SB30</accession>
<dbReference type="GO" id="GO:0008270">
    <property type="term" value="F:zinc ion binding"/>
    <property type="evidence" value="ECO:0007669"/>
    <property type="project" value="UniProtKB-UniRule"/>
</dbReference>
<dbReference type="GO" id="GO:0071596">
    <property type="term" value="P:ubiquitin-dependent protein catabolic process via the N-end rule pathway"/>
    <property type="evidence" value="ECO:0007669"/>
    <property type="project" value="UniProtKB-UniRule"/>
</dbReference>
<dbReference type="Gene3D" id="2.10.110.30">
    <property type="match status" value="1"/>
</dbReference>
<feature type="region of interest" description="Disordered" evidence="11">
    <location>
        <begin position="465"/>
        <end position="486"/>
    </location>
</feature>
<dbReference type="STRING" id="1507870.A0A1V8SB30"/>
<dbReference type="GO" id="GO:0061630">
    <property type="term" value="F:ubiquitin protein ligase activity"/>
    <property type="evidence" value="ECO:0007669"/>
    <property type="project" value="UniProtKB-UniRule"/>
</dbReference>
<dbReference type="FunCoup" id="A0A1V8SB30">
    <property type="interactions" value="111"/>
</dbReference>
<keyword evidence="4 10" id="KW-0479">Metal-binding</keyword>
<dbReference type="Pfam" id="PF18995">
    <property type="entry name" value="PRT6_C"/>
    <property type="match status" value="1"/>
</dbReference>
<dbReference type="Pfam" id="PF22960">
    <property type="entry name" value="WHD_UBR1"/>
    <property type="match status" value="1"/>
</dbReference>
<dbReference type="OrthoDB" id="26387at2759"/>
<dbReference type="InParanoid" id="A0A1V8SB30"/>
<dbReference type="SUPFAM" id="SSF54736">
    <property type="entry name" value="ClpS-like"/>
    <property type="match status" value="1"/>
</dbReference>
<feature type="region of interest" description="Disordered" evidence="11">
    <location>
        <begin position="790"/>
        <end position="889"/>
    </location>
</feature>
<dbReference type="PANTHER" id="PTHR21497">
    <property type="entry name" value="UBIQUITIN LIGASE E3 ALPHA-RELATED"/>
    <property type="match status" value="1"/>
</dbReference>
<evidence type="ECO:0000256" key="1">
    <source>
        <dbReference type="ARBA" id="ARBA00000900"/>
    </source>
</evidence>
<dbReference type="SMART" id="SM00396">
    <property type="entry name" value="ZnF_UBR1"/>
    <property type="match status" value="1"/>
</dbReference>
<keyword evidence="7 10" id="KW-0862">Zinc</keyword>
<evidence type="ECO:0000256" key="8">
    <source>
        <dbReference type="ARBA" id="ARBA00046341"/>
    </source>
</evidence>
<dbReference type="Proteomes" id="UP000192596">
    <property type="component" value="Unassembled WGS sequence"/>
</dbReference>
<evidence type="ECO:0000256" key="4">
    <source>
        <dbReference type="ARBA" id="ARBA00022723"/>
    </source>
</evidence>
<dbReference type="EC" id="2.3.2.27" evidence="10"/>
<comment type="pathway">
    <text evidence="2 10">Protein modification; protein ubiquitination.</text>
</comment>
<evidence type="ECO:0000256" key="6">
    <source>
        <dbReference type="ARBA" id="ARBA00022786"/>
    </source>
</evidence>
<dbReference type="GO" id="GO:0000151">
    <property type="term" value="C:ubiquitin ligase complex"/>
    <property type="evidence" value="ECO:0007669"/>
    <property type="project" value="TreeGrafter"/>
</dbReference>
<keyword evidence="12" id="KW-0732">Signal</keyword>
<dbReference type="InterPro" id="IPR003126">
    <property type="entry name" value="Znf_UBR"/>
</dbReference>
<dbReference type="EMBL" id="NAJO01000073">
    <property type="protein sequence ID" value="OQN96061.1"/>
    <property type="molecule type" value="Genomic_DNA"/>
</dbReference>
<comment type="similarity">
    <text evidence="8 10">Belongs to the E3 ubiquitin-protein ligase UBR1-like family.</text>
</comment>
<evidence type="ECO:0000256" key="9">
    <source>
        <dbReference type="PROSITE-ProRule" id="PRU00508"/>
    </source>
</evidence>
<dbReference type="Gene3D" id="3.30.1390.10">
    <property type="match status" value="1"/>
</dbReference>
<dbReference type="Gene3D" id="3.40.390.10">
    <property type="entry name" value="Collagenase (Catalytic Domain)"/>
    <property type="match status" value="1"/>
</dbReference>
<dbReference type="InterPro" id="IPR036390">
    <property type="entry name" value="WH_DNA-bd_sf"/>
</dbReference>
<dbReference type="FunFam" id="2.10.110.30:FF:000001">
    <property type="entry name" value="E3 ubiquitin-protein ligase UBR2 isoform 1"/>
    <property type="match status" value="1"/>
</dbReference>
<feature type="chain" id="PRO_5013206835" description="E3 ubiquitin-protein ligase" evidence="12">
    <location>
        <begin position="19"/>
        <end position="2474"/>
    </location>
</feature>
<evidence type="ECO:0000259" key="13">
    <source>
        <dbReference type="PROSITE" id="PS51157"/>
    </source>
</evidence>
<comment type="function">
    <text evidence="10">Ubiquitin ligase protein which is a component of the N-end rule pathway. Recognizes and binds to proteins bearing specific N-terminal residues that are destabilizing according to the N-end rule, leading to their ubiquitination and subsequent degradation.</text>
</comment>
<dbReference type="PROSITE" id="PS51157">
    <property type="entry name" value="ZF_UBR"/>
    <property type="match status" value="1"/>
</dbReference>
<evidence type="ECO:0000256" key="5">
    <source>
        <dbReference type="ARBA" id="ARBA00022771"/>
    </source>
</evidence>
<dbReference type="InterPro" id="IPR039164">
    <property type="entry name" value="UBR1-like"/>
</dbReference>
<dbReference type="GO" id="GO:0016567">
    <property type="term" value="P:protein ubiquitination"/>
    <property type="evidence" value="ECO:0007669"/>
    <property type="project" value="UniProtKB-UniRule"/>
</dbReference>
<feature type="region of interest" description="Disordered" evidence="11">
    <location>
        <begin position="709"/>
        <end position="742"/>
    </location>
</feature>
<dbReference type="GO" id="GO:0005737">
    <property type="term" value="C:cytoplasm"/>
    <property type="evidence" value="ECO:0007669"/>
    <property type="project" value="TreeGrafter"/>
</dbReference>
<feature type="domain" description="UBR-type" evidence="13">
    <location>
        <begin position="393"/>
        <end position="465"/>
    </location>
</feature>
<dbReference type="UniPathway" id="UPA00143"/>
<dbReference type="Pfam" id="PF02617">
    <property type="entry name" value="ClpS"/>
    <property type="match status" value="1"/>
</dbReference>
<dbReference type="GO" id="GO:0008237">
    <property type="term" value="F:metallopeptidase activity"/>
    <property type="evidence" value="ECO:0007669"/>
    <property type="project" value="InterPro"/>
</dbReference>
<reference evidence="15" key="1">
    <citation type="submission" date="2017-03" db="EMBL/GenBank/DDBJ databases">
        <title>Genomes of endolithic fungi from Antarctica.</title>
        <authorList>
            <person name="Coleine C."/>
            <person name="Masonjones S."/>
            <person name="Stajich J.E."/>
        </authorList>
    </citation>
    <scope>NUCLEOTIDE SEQUENCE [LARGE SCALE GENOMIC DNA]</scope>
    <source>
        <strain evidence="15">CCFEE 5527</strain>
    </source>
</reference>
<comment type="caution">
    <text evidence="14">The sequence shown here is derived from an EMBL/GenBank/DDBJ whole genome shotgun (WGS) entry which is preliminary data.</text>
</comment>